<dbReference type="SUPFAM" id="SSF56801">
    <property type="entry name" value="Acetyl-CoA synthetase-like"/>
    <property type="match status" value="3"/>
</dbReference>
<comment type="cofactor">
    <cofactor evidence="1">
        <name>pantetheine 4'-phosphate</name>
        <dbReference type="ChEBI" id="CHEBI:47942"/>
    </cofactor>
</comment>
<dbReference type="InterPro" id="IPR009081">
    <property type="entry name" value="PP-bd_ACP"/>
</dbReference>
<dbReference type="InterPro" id="IPR001242">
    <property type="entry name" value="Condensation_dom"/>
</dbReference>
<dbReference type="CDD" id="cd19531">
    <property type="entry name" value="LCL_NRPS-like"/>
    <property type="match status" value="2"/>
</dbReference>
<evidence type="ECO:0000256" key="6">
    <source>
        <dbReference type="ARBA" id="ARBA00023194"/>
    </source>
</evidence>
<evidence type="ECO:0000313" key="11">
    <source>
        <dbReference type="Proteomes" id="UP001527090"/>
    </source>
</evidence>
<dbReference type="SMART" id="SM00823">
    <property type="entry name" value="PKS_PP"/>
    <property type="match status" value="3"/>
</dbReference>
<keyword evidence="11" id="KW-1185">Reference proteome</keyword>
<accession>A0ABT4E8T9</accession>
<keyword evidence="6" id="KW-0045">Antibiotic biosynthesis</keyword>
<keyword evidence="7" id="KW-0511">Multifunctional enzyme</keyword>
<evidence type="ECO:0000256" key="7">
    <source>
        <dbReference type="ARBA" id="ARBA00023268"/>
    </source>
</evidence>
<dbReference type="Pfam" id="PF13193">
    <property type="entry name" value="AMP-binding_C"/>
    <property type="match status" value="3"/>
</dbReference>
<feature type="compositionally biased region" description="Basic and acidic residues" evidence="8">
    <location>
        <begin position="1981"/>
        <end position="1997"/>
    </location>
</feature>
<evidence type="ECO:0000256" key="3">
    <source>
        <dbReference type="ARBA" id="ARBA00022450"/>
    </source>
</evidence>
<dbReference type="Gene3D" id="2.30.38.10">
    <property type="entry name" value="Luciferase, Domain 3"/>
    <property type="match status" value="3"/>
</dbReference>
<reference evidence="10 11" key="1">
    <citation type="submission" date="2022-05" db="EMBL/GenBank/DDBJ databases">
        <title>Genome Sequencing of Bee-Associated Microbes.</title>
        <authorList>
            <person name="Dunlap C."/>
        </authorList>
    </citation>
    <scope>NUCLEOTIDE SEQUENCE [LARGE SCALE GENOMIC DNA]</scope>
    <source>
        <strain evidence="10 11">NRRL NRS-750</strain>
    </source>
</reference>
<evidence type="ECO:0000256" key="2">
    <source>
        <dbReference type="ARBA" id="ARBA00006432"/>
    </source>
</evidence>
<dbReference type="InterPro" id="IPR045851">
    <property type="entry name" value="AMP-bd_C_sf"/>
</dbReference>
<dbReference type="Gene3D" id="3.30.559.10">
    <property type="entry name" value="Chloramphenicol acetyltransferase-like domain"/>
    <property type="match status" value="4"/>
</dbReference>
<dbReference type="SUPFAM" id="SSF47336">
    <property type="entry name" value="ACP-like"/>
    <property type="match status" value="3"/>
</dbReference>
<dbReference type="NCBIfam" id="NF003417">
    <property type="entry name" value="PRK04813.1"/>
    <property type="match status" value="3"/>
</dbReference>
<dbReference type="NCBIfam" id="TIGR01733">
    <property type="entry name" value="AA-adenyl-dom"/>
    <property type="match status" value="3"/>
</dbReference>
<evidence type="ECO:0000313" key="10">
    <source>
        <dbReference type="EMBL" id="MCY9530149.1"/>
    </source>
</evidence>
<dbReference type="InterPro" id="IPR020845">
    <property type="entry name" value="AMP-binding_CS"/>
</dbReference>
<evidence type="ECO:0000259" key="9">
    <source>
        <dbReference type="PROSITE" id="PS50075"/>
    </source>
</evidence>
<dbReference type="SUPFAM" id="SSF52777">
    <property type="entry name" value="CoA-dependent acyltransferases"/>
    <property type="match status" value="7"/>
</dbReference>
<organism evidence="10 11">
    <name type="scientific">Paenibacillus alvei</name>
    <name type="common">Bacillus alvei</name>
    <dbReference type="NCBI Taxonomy" id="44250"/>
    <lineage>
        <taxon>Bacteria</taxon>
        <taxon>Bacillati</taxon>
        <taxon>Bacillota</taxon>
        <taxon>Bacilli</taxon>
        <taxon>Bacillales</taxon>
        <taxon>Paenibacillaceae</taxon>
        <taxon>Paenibacillus</taxon>
    </lineage>
</organism>
<dbReference type="Pfam" id="PF00501">
    <property type="entry name" value="AMP-binding"/>
    <property type="match status" value="3"/>
</dbReference>
<dbReference type="Gene3D" id="3.30.300.30">
    <property type="match status" value="3"/>
</dbReference>
<dbReference type="InterPro" id="IPR023213">
    <property type="entry name" value="CAT-like_dom_sf"/>
</dbReference>
<dbReference type="InterPro" id="IPR000873">
    <property type="entry name" value="AMP-dep_synth/lig_dom"/>
</dbReference>
<keyword evidence="4" id="KW-0597">Phosphoprotein</keyword>
<dbReference type="EMBL" id="JAMDLY010000011">
    <property type="protein sequence ID" value="MCY9530149.1"/>
    <property type="molecule type" value="Genomic_DNA"/>
</dbReference>
<dbReference type="RefSeq" id="WP_268632162.1">
    <property type="nucleotide sequence ID" value="NZ_JAMDLY010000011.1"/>
</dbReference>
<evidence type="ECO:0000256" key="4">
    <source>
        <dbReference type="ARBA" id="ARBA00022553"/>
    </source>
</evidence>
<dbReference type="Gene3D" id="3.30.559.30">
    <property type="entry name" value="Nonribosomal peptide synthetase, condensation domain"/>
    <property type="match status" value="4"/>
</dbReference>
<dbReference type="CDD" id="cd19543">
    <property type="entry name" value="DCL_NRPS"/>
    <property type="match status" value="1"/>
</dbReference>
<proteinExistence type="inferred from homology"/>
<dbReference type="InterPro" id="IPR010071">
    <property type="entry name" value="AA_adenyl_dom"/>
</dbReference>
<dbReference type="PANTHER" id="PTHR45527">
    <property type="entry name" value="NONRIBOSOMAL PEPTIDE SYNTHETASE"/>
    <property type="match status" value="1"/>
</dbReference>
<comment type="similarity">
    <text evidence="2">Belongs to the ATP-dependent AMP-binding enzyme family.</text>
</comment>
<name>A0ABT4E8T9_PAEAL</name>
<feature type="domain" description="Carrier" evidence="9">
    <location>
        <begin position="2002"/>
        <end position="2077"/>
    </location>
</feature>
<dbReference type="InterPro" id="IPR036736">
    <property type="entry name" value="ACP-like_sf"/>
</dbReference>
<dbReference type="CDD" id="cd12117">
    <property type="entry name" value="A_NRPS_Srf_like"/>
    <property type="match status" value="1"/>
</dbReference>
<evidence type="ECO:0000256" key="8">
    <source>
        <dbReference type="SAM" id="MobiDB-lite"/>
    </source>
</evidence>
<dbReference type="InterPro" id="IPR020806">
    <property type="entry name" value="PKS_PP-bd"/>
</dbReference>
<dbReference type="InterPro" id="IPR025110">
    <property type="entry name" value="AMP-bd_C"/>
</dbReference>
<dbReference type="Proteomes" id="UP001527090">
    <property type="component" value="Unassembled WGS sequence"/>
</dbReference>
<keyword evidence="3" id="KW-0596">Phosphopantetheine</keyword>
<dbReference type="Gene3D" id="1.10.1200.10">
    <property type="entry name" value="ACP-like"/>
    <property type="match status" value="3"/>
</dbReference>
<comment type="caution">
    <text evidence="10">The sequence shown here is derived from an EMBL/GenBank/DDBJ whole genome shotgun (WGS) entry which is preliminary data.</text>
</comment>
<dbReference type="Pfam" id="PF00668">
    <property type="entry name" value="Condensation"/>
    <property type="match status" value="4"/>
</dbReference>
<evidence type="ECO:0000256" key="5">
    <source>
        <dbReference type="ARBA" id="ARBA00022737"/>
    </source>
</evidence>
<protein>
    <submittedName>
        <fullName evidence="10">Amino acid adenylation domain-containing protein</fullName>
    </submittedName>
</protein>
<feature type="region of interest" description="Disordered" evidence="8">
    <location>
        <begin position="1981"/>
        <end position="2003"/>
    </location>
</feature>
<dbReference type="PROSITE" id="PS00012">
    <property type="entry name" value="PHOSPHOPANTETHEINE"/>
    <property type="match status" value="2"/>
</dbReference>
<evidence type="ECO:0000256" key="1">
    <source>
        <dbReference type="ARBA" id="ARBA00001957"/>
    </source>
</evidence>
<dbReference type="Pfam" id="PF00550">
    <property type="entry name" value="PP-binding"/>
    <property type="match status" value="3"/>
</dbReference>
<feature type="domain" description="Carrier" evidence="9">
    <location>
        <begin position="953"/>
        <end position="1028"/>
    </location>
</feature>
<dbReference type="PROSITE" id="PS00455">
    <property type="entry name" value="AMP_BINDING"/>
    <property type="match status" value="3"/>
</dbReference>
<dbReference type="Gene3D" id="3.40.50.980">
    <property type="match status" value="6"/>
</dbReference>
<gene>
    <name evidence="10" type="ORF">M5X04_12550</name>
</gene>
<dbReference type="PANTHER" id="PTHR45527:SF1">
    <property type="entry name" value="FATTY ACID SYNTHASE"/>
    <property type="match status" value="1"/>
</dbReference>
<feature type="domain" description="Carrier" evidence="9">
    <location>
        <begin position="3038"/>
        <end position="3114"/>
    </location>
</feature>
<dbReference type="PROSITE" id="PS50075">
    <property type="entry name" value="CARRIER"/>
    <property type="match status" value="3"/>
</dbReference>
<sequence length="3661" mass="414162">MERRSNIMSIYNLSPMQEGMLFHSLLNPKSYAYFEQFSCTVEGMLDVDILEKSFNVLIARHDVLRSNFVHEQTARPKQVVFSERKIRVRLEDLSQLEEAEQMLFIEQYREQDKQAGFNLMTDALLRLCVLRITAHRHKLIWSYHHILMDGGCLKTIIQELFETYRSLCSKEPLPERPAPPPYSEYIKWLDAQDRELAREFWSSYLSGYDSKAKLPMAKTAGGYKQVDRYFPVSEVLTERLELAAKDSQVTLNTLLQTTWGLLLARYNNTSDVVFGMVASGRPTEIEGFESMVGLFINTIPVRVSCHDHETFAELAKKVQQQSAEAKHHDYLPLAEIQSLSSPKHNLIDHLFGFQYFLANEESTDAGLSEELAITEEEDFEQSNYDFNVILMPGRGINVLFRYNEQVYNDAFIQQLGGHFLHLLEEIGQNAERPVDELELLLERDKNKLIFTFNDTRVEYDESVMVHQIIERSAAMMPDHPAVVFRDMQLTYKQLNERANQLARHLHEQGVRPGSIVAIMVEHSLEMMVGVLGILKAGGAYLPIDHEYPAERVRYMLQDSDAVLLLIRGELSQRVQPAVPVLELESLSIDSYDVSNLEPMNTSYDLAYVIYTSGSTGQPKGVAVEHRALVNMSLWHQNYYGLTRDDRSAKYLGFGFDASVSEIFPSLITGCTIYIVQQEIRLNVEELNAFYNRNGITISSFPTAITEQFLQLDNHSLTRLITGGDKLKTYRQTGYKLYNNYGPTENTVCSTSFLVEGEYANIPIGKPISNVSLYIVDELNRLAPIGVPGELCISGKSLARGYLNQPELTAAKFVPHPFMPGERMYRTGDLACWLPDGNVEFLGRLDQQVKIRGYRIELGEIEYRLLQQEAVKETVVTATDNPLGEPVLCAYVVLHSTGDVEAVKGRLRAELPDYMVPQRFVLLEEIPLTTNGKVDKQALPRLDFSGIEATEYVAPRNETEEQLALIWNQVLGVNQAGALSHFFELGGHSLNAIRLVSAVKKQFKYTLPLTEVFRTPVLCDMAKLISTTPEGGDSSRVGATSVDSIEPAPVMPYYPASSTQKRLYVLSQLGGQEAVYNTPTVLQLQGKVDMTRLEAAFAALIRRHESLRTSFEFKDGELVQVVHAEAEFHLSMLGTPEPGKLHDSLDRFVMPFQLSAAPLMRVGIARIADDEYVMIIDIHHMIADGTSVGVLVDEFNQLYNVQELPECRIHYKDYTMWQIRQEALGMQHQEQYWLRRFQGEVPLLDLPTDYARTNTRSYVGGNVILQLDSSLTARIRRLCSETGSTLYMLLLATCHTWLYKYSGQEDNVIGSPVAGRPHADLEQVIGMFVNTLAMRGNPSARRSFRAFLDEVKHDALSAFANQQYPFEDLVERLNIARDFGRNPIFDVILVVQNIDRAELTIDGLRITPYSYEARTAKFDLTITAIEEQDTITLDFEYATCLYKKSTVERFAEHFRELLLSITDNPDQTLGELNLLTAAERHKLITVFNDTQADYKRNSTIQQLFEEQVGRTPDQQAIVSEDESLTYQELNDKANTLAYVLRKKGIGPDEIVGIPGDRSIWMIVHILGVLKAGGAYLPLDLSYPAERISYMLANSRARFIVSRGNLIGQMEAWANAAGTSIELIASDKLPDDDQAVANLSVINSPYDLAYIIYTSGSTGLPKGVMIEHQGILNMQTFYRDTLGIEPSDRIVQFASMSFDASVWEMFMALLTGACMYLVPQATIGDYRLFESYMEQHQISVATLPPTYIIHLNADRMPALRLILTGGSEATKEIAQTWGDGRTYINAYGPTESTICATIWRKPVGEMLDGTHVPIGQPIENTQVYIVDGSNQLVPVGITGELCIAGDGLARGYLNNEQQTQDKFVSNPFLPGGRMYRTGDLARWRPDGMIEYIGRADHQVKIRGYRIETGEIESKLLEHERIAEALVLPRKDQNVDTYLCAYIVADKALAASELRSQLTSVLPDYMIPSFFIQLEEMPLTANGKPDRQALPEPGQEHRSTVEYTAPRNEHERKLSALWQEVLGVTPIGVYDNFFEIGGHSLKAASLSARINYTFGVEFPLRDLFRYSTLGEMGSRILALDKGRTRLIPAAAPAAYYPVSSAQKRMLILDRMEGVGHTYHIPAVLKLTGGVDVRRIEQVFRRLIHRHESFRTSFTFIDGEPMQMVHERVEFAIEQVELNQQLDHDRLELLLAPFDLGRAPLLRVSVVKTVDNEQLLVIDMHHIIADGMSIGILSQEFNKLYIGQELPKLKLQYKDYAVWQYDLLTSGALRKQEGYWTEQLQGEIPLLNMPTDYPRPTNQSFEGGHLSVVLDKDVLSATKKLASETGTTLYMVLLAAYYVLLSKYTGQEDIIVGSPVAGRPTGDMEAVIGMFVNTLAIRNQPTGNKPFRSFLDEVKDRTLEAFDNQDYQYEELLDKLKLKRDMSRNPLFDTMFEVQILNVGDIELDDGVIMPYSLASHISKFDLTVTAIEQGEELEIQAEYAANLYTAASIERFLRRFETVIRAIVNDPGLDIQDIQMTTNEERHQIIHVFNDTSTSYPKDLPIHVLFEEQAAKNADRIAVVEFSRKLTYSELNEAASRVAQRLIQQGIHLGEVVGIVADRSIAMVAGMLGVLKAGGAYLPIDPDYPEDRIAYMLSDSKASIALIQPEYAQRAVDGTHLIILDSILLDTDGTPAAESAVTSASDLAYVMYTSGSTGRPKGVMIEHRSVVRLVRDTNYVTFSAGDKILQTGSPAFDATTFEIWGALLNGSELYIVPKLIILDPVKLEAAIHNYHITIMWLTCPLFNQLALRKPDMFRPLRYLIVGGDVLTPKIINQVRACCPDLQVVNGYGPTENTTFSCCFTIGEDYQDQIPIGRPISNSTAYIVDRLGGLCPIGIAGELWVGGDGVARSYMDNPELTADKFLLSPFVTGERLYRTGDMARWRLDGSIEYLGRIDNQVKIRGFRIEIGEIERCIAKHQAVSDIVIVARDNIDHHKSLCAYVVLNSVADSKQLLEYAAKSLPEYMIPSDIVIMDAFPLTSNGKVDKAKLPEPSVRVRTDDIYVAPRNETERVIVQIWSELLDLGASQIGVHSRFFEIGGHSLKAIQLINRLAEHGWELSINQVFVHQTPAGLAEACDQMERQVPSMVGDIRKAEALLQELLKRVIRYSQLSTYGTIQYVLQAERLDDALKRRIIDWFDQYADTFIHPHYIVEYTDTEWDEVIDEDAFYARMKASHSAAALDLELVRADIERMQLRFADSIQSGAIIAEFETSPSQEYHLMYKDISGTHITFDHYVNRKTLEEALLRTISSQDMMRSILHDDNGTLSWRLLEMPASIEIPFLDLTGYRMETRDEILKDIMHNFFMKAYKTNGSILYRVMLIQLNLREHLLLLPFSHAIFDFMSGEILKNTVVRLYESLSSRCNTELMPALTYRDYIRQIKQGPNAVTDEQLYRMFRLGEWLPMTQKMDEEAHRYNPSGYTAVSFQLPLDREEASGVDAELMWPMILGTCAQFFKLYFGITKLPVWLTNYGRTYAGNQYFATIGECIDYIPILVDTDLDIQTAVDDIRDKLQMVTEHNINFSNLIYNDQMEMSYPLSRTALKGSFEKFLLNINYLGELKEQSDTMSRVEIEGVNCEVNNRIVCMAWHQACTLHLTIVLPYEENKEKCQCLLEQAYEAACRFEFMIQSGV</sequence>
<keyword evidence="5" id="KW-0677">Repeat</keyword>
<dbReference type="InterPro" id="IPR006162">
    <property type="entry name" value="Ppantetheine_attach_site"/>
</dbReference>